<dbReference type="Pfam" id="PF10173">
    <property type="entry name" value="Mit_KHE1"/>
    <property type="match status" value="1"/>
</dbReference>
<dbReference type="GO" id="GO:1902600">
    <property type="term" value="P:proton transmembrane transport"/>
    <property type="evidence" value="ECO:0007669"/>
    <property type="project" value="TreeGrafter"/>
</dbReference>
<dbReference type="PANTHER" id="PTHR28062">
    <property type="entry name" value="K+-H+ EXCHANGE-LIKE PROTEIN"/>
    <property type="match status" value="1"/>
</dbReference>
<dbReference type="GeneID" id="28739039"/>
<protein>
    <submittedName>
        <fullName evidence="1">Uncharacterized protein</fullName>
    </submittedName>
</protein>
<sequence length="252" mass="28872">MRIFLLPLTTRQALVYCQKPVQQATTKPNSYADRATQYAAKTWAQWETYDKGWRKTVIKYGNAGLKRIPYQEWGLKSFPPGTPKQEANTLTEGKRYDVVYPGNIVHEADVPKVLYRLARERKTLHWNRFIGSMFVMPLTAPFALVPVALKGSDHLEFILENRLIRPISTKQIEDLYENLAPDSPDFNFVTAAQLEDKTVPDEKVILPADCHNKVASGLEVPELSNEVERAVWQVNEAQRKSQSQDSLNQEKR</sequence>
<dbReference type="AlphaFoldDB" id="A0A0N0NQ78"/>
<dbReference type="GO" id="GO:0005743">
    <property type="term" value="C:mitochondrial inner membrane"/>
    <property type="evidence" value="ECO:0007669"/>
    <property type="project" value="TreeGrafter"/>
</dbReference>
<dbReference type="Proteomes" id="UP000038010">
    <property type="component" value="Unassembled WGS sequence"/>
</dbReference>
<dbReference type="EMBL" id="LFJN01000005">
    <property type="protein sequence ID" value="KPI43591.1"/>
    <property type="molecule type" value="Genomic_DNA"/>
</dbReference>
<evidence type="ECO:0000313" key="2">
    <source>
        <dbReference type="Proteomes" id="UP000038010"/>
    </source>
</evidence>
<dbReference type="PANTHER" id="PTHR28062:SF1">
    <property type="entry name" value="TRANSMEMBRANE PROTEIN"/>
    <property type="match status" value="1"/>
</dbReference>
<accession>A0A0N0NQ78</accession>
<dbReference type="RefSeq" id="XP_018003554.1">
    <property type="nucleotide sequence ID" value="XM_018147159.1"/>
</dbReference>
<dbReference type="GO" id="GO:0006813">
    <property type="term" value="P:potassium ion transport"/>
    <property type="evidence" value="ECO:0007669"/>
    <property type="project" value="TreeGrafter"/>
</dbReference>
<reference evidence="1 2" key="1">
    <citation type="submission" date="2015-06" db="EMBL/GenBank/DDBJ databases">
        <title>Draft genome of the ant-associated black yeast Phialophora attae CBS 131958.</title>
        <authorList>
            <person name="Moreno L.F."/>
            <person name="Stielow B.J."/>
            <person name="de Hoog S."/>
            <person name="Vicente V.A."/>
            <person name="Weiss V.A."/>
            <person name="de Vries M."/>
            <person name="Cruz L.M."/>
            <person name="Souza E.M."/>
        </authorList>
    </citation>
    <scope>NUCLEOTIDE SEQUENCE [LARGE SCALE GENOMIC DNA]</scope>
    <source>
        <strain evidence="1 2">CBS 131958</strain>
    </source>
</reference>
<evidence type="ECO:0000313" key="1">
    <source>
        <dbReference type="EMBL" id="KPI43591.1"/>
    </source>
</evidence>
<comment type="caution">
    <text evidence="1">The sequence shown here is derived from an EMBL/GenBank/DDBJ whole genome shotgun (WGS) entry which is preliminary data.</text>
</comment>
<keyword evidence="2" id="KW-1185">Reference proteome</keyword>
<name>A0A0N0NQ78_9EURO</name>
<proteinExistence type="predicted"/>
<organism evidence="1 2">
    <name type="scientific">Cyphellophora attinorum</name>
    <dbReference type="NCBI Taxonomy" id="1664694"/>
    <lineage>
        <taxon>Eukaryota</taxon>
        <taxon>Fungi</taxon>
        <taxon>Dikarya</taxon>
        <taxon>Ascomycota</taxon>
        <taxon>Pezizomycotina</taxon>
        <taxon>Eurotiomycetes</taxon>
        <taxon>Chaetothyriomycetidae</taxon>
        <taxon>Chaetothyriales</taxon>
        <taxon>Cyphellophoraceae</taxon>
        <taxon>Cyphellophora</taxon>
    </lineage>
</organism>
<dbReference type="VEuPathDB" id="FungiDB:AB675_6838"/>
<dbReference type="OrthoDB" id="5562676at2759"/>
<dbReference type="InterPro" id="IPR018786">
    <property type="entry name" value="Mit_KHE1"/>
</dbReference>
<gene>
    <name evidence="1" type="ORF">AB675_6838</name>
</gene>
<dbReference type="STRING" id="1664694.A0A0N0NQ78"/>